<dbReference type="SUPFAM" id="SSF53067">
    <property type="entry name" value="Actin-like ATPase domain"/>
    <property type="match status" value="1"/>
</dbReference>
<reference evidence="1" key="1">
    <citation type="submission" date="2013-12" db="EMBL/GenBank/DDBJ databases">
        <title>A Varibaculum cambriense genome reconstructed from a premature infant gut community with otherwise low bacterial novelty that shifts toward anaerobic metabolism during the third week of life.</title>
        <authorList>
            <person name="Brown C.T."/>
            <person name="Sharon I."/>
            <person name="Thomas B.C."/>
            <person name="Castelle C.J."/>
            <person name="Morowitz M.J."/>
            <person name="Banfield J.F."/>
        </authorList>
    </citation>
    <scope>NUCLEOTIDE SEQUENCE</scope>
</reference>
<evidence type="ECO:0008006" key="2">
    <source>
        <dbReference type="Google" id="ProtNLM"/>
    </source>
</evidence>
<dbReference type="InterPro" id="IPR056546">
    <property type="entry name" value="MreB_MamK-like"/>
</dbReference>
<sequence length="55" mass="5719">MTGGGAMLRDLDKRVEQSTGIKVTLAHDPLSCVAKGTGLSLSSLDLLETGGNFKK</sequence>
<proteinExistence type="predicted"/>
<dbReference type="Pfam" id="PF06723">
    <property type="entry name" value="MreB_Mbl"/>
    <property type="match status" value="1"/>
</dbReference>
<organism evidence="1">
    <name type="scientific">human gut metagenome</name>
    <dbReference type="NCBI Taxonomy" id="408170"/>
    <lineage>
        <taxon>unclassified sequences</taxon>
        <taxon>metagenomes</taxon>
        <taxon>organismal metagenomes</taxon>
    </lineage>
</organism>
<gene>
    <name evidence="1" type="ORF">Q604_UNBc4C00020G0027</name>
</gene>
<dbReference type="EMBL" id="AZMM01018801">
    <property type="protein sequence ID" value="ETJ17010.1"/>
    <property type="molecule type" value="Genomic_DNA"/>
</dbReference>
<protein>
    <recommendedName>
        <fullName evidence="2">Cell shape determining protein MreB/Mrl</fullName>
    </recommendedName>
</protein>
<dbReference type="InterPro" id="IPR043129">
    <property type="entry name" value="ATPase_NBD"/>
</dbReference>
<dbReference type="AlphaFoldDB" id="W1WIQ5"/>
<evidence type="ECO:0000313" key="1">
    <source>
        <dbReference type="EMBL" id="ETJ17010.1"/>
    </source>
</evidence>
<name>W1WIQ5_9ZZZZ</name>
<comment type="caution">
    <text evidence="1">The sequence shown here is derived from an EMBL/GenBank/DDBJ whole genome shotgun (WGS) entry which is preliminary data.</text>
</comment>
<accession>W1WIQ5</accession>
<dbReference type="Gene3D" id="3.30.420.40">
    <property type="match status" value="1"/>
</dbReference>